<proteinExistence type="predicted"/>
<accession>A0A218MLW6</accession>
<dbReference type="EMBL" id="KY052826">
    <property type="protein sequence ID" value="ASF00280.1"/>
    <property type="molecule type" value="Genomic_DNA"/>
</dbReference>
<sequence length="100" mass="11878">MRRKLGDGQTFLFSEHSGEWAINTRSPDLTKLLDSNKRLQQEDHSRKDEFRLSARIPVAIYHEWKSKFGVDLYDKNHKDAVRKLLNSPDYRYLKTTSRII</sequence>
<reference evidence="1" key="1">
    <citation type="submission" date="2016-10" db="EMBL/GenBank/DDBJ databases">
        <authorList>
            <person name="Varghese N."/>
        </authorList>
    </citation>
    <scope>NUCLEOTIDE SEQUENCE</scope>
</reference>
<reference evidence="1" key="2">
    <citation type="journal article" date="2017" name="Nat. Commun.">
        <title>Single-virus genomics reveals hidden cosmopolitan and abundant viruses.</title>
        <authorList>
            <person name="Martinez-Hernandez F."/>
            <person name="Fornas O."/>
            <person name="Lluesma Gomez M."/>
            <person name="Bolduc B."/>
            <person name="de la Cruz Pena M.J."/>
            <person name="Martinez J.M."/>
            <person name="Anton J."/>
            <person name="Gasol J.M."/>
            <person name="Rosselli R."/>
            <person name="Rodriguez-Valera F."/>
            <person name="Sullivan M.B."/>
            <person name="Acinas S.G."/>
            <person name="Martinez-Garcia M."/>
        </authorList>
    </citation>
    <scope>NUCLEOTIDE SEQUENCE</scope>
</reference>
<name>A0A218MLW6_9VIRU</name>
<evidence type="ECO:0000313" key="1">
    <source>
        <dbReference type="EMBL" id="ASF00280.1"/>
    </source>
</evidence>
<organism evidence="1">
    <name type="scientific">uncultured virus</name>
    <dbReference type="NCBI Taxonomy" id="340016"/>
    <lineage>
        <taxon>Viruses</taxon>
        <taxon>environmental samples</taxon>
    </lineage>
</organism>
<protein>
    <submittedName>
        <fullName evidence="1">Uncharacterized protein</fullName>
    </submittedName>
</protein>